<dbReference type="STRING" id="75922.BST47_15350"/>
<dbReference type="NCBIfam" id="NF005878">
    <property type="entry name" value="PRK07825.1"/>
    <property type="match status" value="1"/>
</dbReference>
<dbReference type="PRINTS" id="PR00080">
    <property type="entry name" value="SDRFAMILY"/>
</dbReference>
<dbReference type="PANTHER" id="PTHR24322">
    <property type="entry name" value="PKSB"/>
    <property type="match status" value="1"/>
</dbReference>
<dbReference type="Gene3D" id="3.40.50.720">
    <property type="entry name" value="NAD(P)-binding Rossmann-like Domain"/>
    <property type="match status" value="1"/>
</dbReference>
<dbReference type="CDD" id="cd05233">
    <property type="entry name" value="SDR_c"/>
    <property type="match status" value="1"/>
</dbReference>
<dbReference type="InterPro" id="IPR002347">
    <property type="entry name" value="SDR_fam"/>
</dbReference>
<dbReference type="AlphaFoldDB" id="A0A1X0JQS2"/>
<organism evidence="4 5">
    <name type="scientific">Mycolicibacterium tusciae</name>
    <dbReference type="NCBI Taxonomy" id="75922"/>
    <lineage>
        <taxon>Bacteria</taxon>
        <taxon>Bacillati</taxon>
        <taxon>Actinomycetota</taxon>
        <taxon>Actinomycetes</taxon>
        <taxon>Mycobacteriales</taxon>
        <taxon>Mycobacteriaceae</taxon>
        <taxon>Mycolicibacterium</taxon>
    </lineage>
</organism>
<comment type="similarity">
    <text evidence="1 3">Belongs to the short-chain dehydrogenases/reductases (SDR) family.</text>
</comment>
<dbReference type="EMBL" id="MVIM01000007">
    <property type="protein sequence ID" value="ORB64676.1"/>
    <property type="molecule type" value="Genomic_DNA"/>
</dbReference>
<dbReference type="OrthoDB" id="9775296at2"/>
<evidence type="ECO:0000256" key="3">
    <source>
        <dbReference type="RuleBase" id="RU000363"/>
    </source>
</evidence>
<accession>A0A1X0JQS2</accession>
<dbReference type="GO" id="GO:0016616">
    <property type="term" value="F:oxidoreductase activity, acting on the CH-OH group of donors, NAD or NADP as acceptor"/>
    <property type="evidence" value="ECO:0007669"/>
    <property type="project" value="TreeGrafter"/>
</dbReference>
<proteinExistence type="inferred from homology"/>
<dbReference type="Proteomes" id="UP000192411">
    <property type="component" value="Unassembled WGS sequence"/>
</dbReference>
<reference evidence="4 5" key="1">
    <citation type="submission" date="2017-02" db="EMBL/GenBank/DDBJ databases">
        <title>The new phylogeny of genus Mycobacterium.</title>
        <authorList>
            <person name="Tortoli E."/>
            <person name="Trovato A."/>
            <person name="Cirillo D.M."/>
        </authorList>
    </citation>
    <scope>NUCLEOTIDE SEQUENCE [LARGE SCALE GENOMIC DNA]</scope>
    <source>
        <strain evidence="4 5">DSM 44338</strain>
    </source>
</reference>
<dbReference type="PANTHER" id="PTHR24322:SF736">
    <property type="entry name" value="RETINOL DEHYDROGENASE 10"/>
    <property type="match status" value="1"/>
</dbReference>
<dbReference type="RefSeq" id="WP_083126374.1">
    <property type="nucleotide sequence ID" value="NZ_MVIM01000007.1"/>
</dbReference>
<sequence length="281" mass="29482">MAKASATNGKVKGKVVVVTGGARGIGLATATMLHRLGAKVAIGDVDEAAVKESGADVDLGFYARLDVTDRQSFTTFLDDVERELGPVDVLVNNAGICPAGGFLDEPDQVTQRTIDINIFGVILGTKLAAERMVRRGNGHIINIASVGAVNPVPGIATYCATKFAVLGYTDTARLELRGTGVTASVVMPTLTNTAMIDGVASATGLKNAEPEDIAEGIVSLIAKPKPHLTVTRAAAVLIGLTRRLPLRVYEAMNRAMNADQIFAQAAGTAARRDYEDRARHS</sequence>
<keyword evidence="5" id="KW-1185">Reference proteome</keyword>
<dbReference type="SUPFAM" id="SSF51735">
    <property type="entry name" value="NAD(P)-binding Rossmann-fold domains"/>
    <property type="match status" value="1"/>
</dbReference>
<gene>
    <name evidence="4" type="ORF">BST47_15350</name>
</gene>
<dbReference type="InterPro" id="IPR020904">
    <property type="entry name" value="Sc_DH/Rdtase_CS"/>
</dbReference>
<name>A0A1X0JQS2_9MYCO</name>
<dbReference type="PRINTS" id="PR00081">
    <property type="entry name" value="GDHRDH"/>
</dbReference>
<comment type="caution">
    <text evidence="4">The sequence shown here is derived from an EMBL/GenBank/DDBJ whole genome shotgun (WGS) entry which is preliminary data.</text>
</comment>
<keyword evidence="2" id="KW-0560">Oxidoreductase</keyword>
<evidence type="ECO:0000256" key="2">
    <source>
        <dbReference type="ARBA" id="ARBA00023002"/>
    </source>
</evidence>
<dbReference type="PROSITE" id="PS00061">
    <property type="entry name" value="ADH_SHORT"/>
    <property type="match status" value="1"/>
</dbReference>
<protein>
    <submittedName>
        <fullName evidence="4">Short-chain dehydrogenase</fullName>
    </submittedName>
</protein>
<evidence type="ECO:0000313" key="5">
    <source>
        <dbReference type="Proteomes" id="UP000192411"/>
    </source>
</evidence>
<evidence type="ECO:0000256" key="1">
    <source>
        <dbReference type="ARBA" id="ARBA00006484"/>
    </source>
</evidence>
<dbReference type="InterPro" id="IPR036291">
    <property type="entry name" value="NAD(P)-bd_dom_sf"/>
</dbReference>
<dbReference type="Pfam" id="PF00106">
    <property type="entry name" value="adh_short"/>
    <property type="match status" value="1"/>
</dbReference>
<evidence type="ECO:0000313" key="4">
    <source>
        <dbReference type="EMBL" id="ORB64676.1"/>
    </source>
</evidence>